<reference evidence="6" key="1">
    <citation type="submission" date="2024-07" db="EMBL/GenBank/DDBJ databases">
        <authorList>
            <person name="Yu S.T."/>
        </authorList>
    </citation>
    <scope>NUCLEOTIDE SEQUENCE</scope>
    <source>
        <strain evidence="6">Y1</strain>
    </source>
</reference>
<sequence length="620" mass="65310">MRRTSGTESRVAAVAGAALLALVASGCAAMPDSGGISRVELSQGAADKNLQARVYPLGPAKGAGPRELLTGFLDAVTADEGFDVARQYLTENAAAHWNPEAGIQVLSDNMVKRTVQAATTEADTTAQFTVSGSMVASVDTKHSYLLADGPSASDFTFVREKGGEWRIDKLPPGVIMNETNFRNTYRQVDRYFYTAPDPSAFIAGSSPQEVLIADPIYLRRRMDPLMAAAKAVVAGPSDWLNPVARTAFPPGAGVDRVTVDDNRAAHVQLLGVDVSDPATCRRMANQLFYTLADQVKGQVERLELKGQRGTCTASRTDAPNTGPGALAGPPPAIQYYQRADNGVLMTADDQHGGQAVNGALGKPQPNGTAPLGTIAVARDGSRAAAISGDGHQLFSVPLSANSVSMPEPVLTSPVKAADRSDGLASPSWDGRGDLWVADRNPQGPRVVMVRGNKTYPVPVEGLDGQTVQALKISSDGARIALVVKNQGSGTRSLLFGLVVHGGTPQEPTAKIVGLRRVAPLLTDVASVAWAEADQLLVLGKEGDRIQQLYYISTDGSQSSDSPLQSGPGWLTISASESRSNVLAAAPPVLAVAEGKVYRLINAQWRELQMQDKAGAYFYAG</sequence>
<organism evidence="6">
    <name type="scientific">Streptomyces sp. Y1</name>
    <dbReference type="NCBI Taxonomy" id="3238634"/>
    <lineage>
        <taxon>Bacteria</taxon>
        <taxon>Bacillati</taxon>
        <taxon>Actinomycetota</taxon>
        <taxon>Actinomycetes</taxon>
        <taxon>Kitasatosporales</taxon>
        <taxon>Streptomycetaceae</taxon>
        <taxon>Streptomyces</taxon>
    </lineage>
</organism>
<evidence type="ECO:0000256" key="1">
    <source>
        <dbReference type="SAM" id="MobiDB-lite"/>
    </source>
</evidence>
<evidence type="ECO:0000259" key="3">
    <source>
        <dbReference type="Pfam" id="PF10646"/>
    </source>
</evidence>
<dbReference type="PROSITE" id="PS51257">
    <property type="entry name" value="PROKAR_LIPOPROTEIN"/>
    <property type="match status" value="1"/>
</dbReference>
<dbReference type="SUPFAM" id="SSF82171">
    <property type="entry name" value="DPP6 N-terminal domain-like"/>
    <property type="match status" value="1"/>
</dbReference>
<dbReference type="InterPro" id="IPR019606">
    <property type="entry name" value="GerMN"/>
</dbReference>
<evidence type="ECO:0000256" key="2">
    <source>
        <dbReference type="SAM" id="SignalP"/>
    </source>
</evidence>
<proteinExistence type="predicted"/>
<dbReference type="Pfam" id="PF25976">
    <property type="entry name" value="LpqB_N"/>
    <property type="match status" value="1"/>
</dbReference>
<dbReference type="RefSeq" id="WP_369183918.1">
    <property type="nucleotide sequence ID" value="NZ_CP163445.1"/>
</dbReference>
<dbReference type="InterPro" id="IPR018910">
    <property type="entry name" value="LpqB_C"/>
</dbReference>
<dbReference type="Pfam" id="PF10646">
    <property type="entry name" value="Germane"/>
    <property type="match status" value="1"/>
</dbReference>
<feature type="domain" description="GerMN" evidence="3">
    <location>
        <begin position="210"/>
        <end position="299"/>
    </location>
</feature>
<accession>A0AB39TN80</accession>
<feature type="domain" description="Lipoprotein LpqB N-terminal" evidence="5">
    <location>
        <begin position="58"/>
        <end position="182"/>
    </location>
</feature>
<dbReference type="InterPro" id="IPR059026">
    <property type="entry name" value="LpqB_N"/>
</dbReference>
<feature type="chain" id="PRO_5044304855" evidence="2">
    <location>
        <begin position="29"/>
        <end position="620"/>
    </location>
</feature>
<feature type="domain" description="Lipoprotein LpqB C-terminal" evidence="4">
    <location>
        <begin position="349"/>
        <end position="606"/>
    </location>
</feature>
<evidence type="ECO:0000259" key="4">
    <source>
        <dbReference type="Pfam" id="PF10647"/>
    </source>
</evidence>
<evidence type="ECO:0000313" key="6">
    <source>
        <dbReference type="EMBL" id="XDQ80710.1"/>
    </source>
</evidence>
<dbReference type="Pfam" id="PF10647">
    <property type="entry name" value="Gmad1"/>
    <property type="match status" value="1"/>
</dbReference>
<evidence type="ECO:0000259" key="5">
    <source>
        <dbReference type="Pfam" id="PF25976"/>
    </source>
</evidence>
<feature type="region of interest" description="Disordered" evidence="1">
    <location>
        <begin position="308"/>
        <end position="329"/>
    </location>
</feature>
<dbReference type="AlphaFoldDB" id="A0AB39TN80"/>
<gene>
    <name evidence="6" type="ORF">AB2U05_20665</name>
</gene>
<name>A0AB39TN80_9ACTN</name>
<keyword evidence="2" id="KW-0732">Signal</keyword>
<feature type="signal peptide" evidence="2">
    <location>
        <begin position="1"/>
        <end position="28"/>
    </location>
</feature>
<protein>
    <submittedName>
        <fullName evidence="6">LpqB family beta-propeller domain-containing protein</fullName>
    </submittedName>
</protein>
<feature type="compositionally biased region" description="Low complexity" evidence="1">
    <location>
        <begin position="318"/>
        <end position="327"/>
    </location>
</feature>
<dbReference type="EMBL" id="CP163445">
    <property type="protein sequence ID" value="XDQ80710.1"/>
    <property type="molecule type" value="Genomic_DNA"/>
</dbReference>